<dbReference type="RefSeq" id="XP_025467381.1">
    <property type="nucleotide sequence ID" value="XM_025611744.1"/>
</dbReference>
<dbReference type="OrthoDB" id="5511599at2759"/>
<evidence type="ECO:0000313" key="2">
    <source>
        <dbReference type="Proteomes" id="UP000246702"/>
    </source>
</evidence>
<proteinExistence type="predicted"/>
<protein>
    <submittedName>
        <fullName evidence="1">Uncharacterized protein</fullName>
    </submittedName>
</protein>
<evidence type="ECO:0000313" key="1">
    <source>
        <dbReference type="EMBL" id="PWY87173.1"/>
    </source>
</evidence>
<gene>
    <name evidence="1" type="ORF">BO94DRAFT_535273</name>
</gene>
<dbReference type="Proteomes" id="UP000246702">
    <property type="component" value="Unassembled WGS sequence"/>
</dbReference>
<keyword evidence="2" id="KW-1185">Reference proteome</keyword>
<accession>A0A317WLA3</accession>
<dbReference type="EMBL" id="MSFK01000014">
    <property type="protein sequence ID" value="PWY87173.1"/>
    <property type="molecule type" value="Genomic_DNA"/>
</dbReference>
<organism evidence="1 2">
    <name type="scientific">Aspergillus sclerotioniger CBS 115572</name>
    <dbReference type="NCBI Taxonomy" id="1450535"/>
    <lineage>
        <taxon>Eukaryota</taxon>
        <taxon>Fungi</taxon>
        <taxon>Dikarya</taxon>
        <taxon>Ascomycota</taxon>
        <taxon>Pezizomycotina</taxon>
        <taxon>Eurotiomycetes</taxon>
        <taxon>Eurotiomycetidae</taxon>
        <taxon>Eurotiales</taxon>
        <taxon>Aspergillaceae</taxon>
        <taxon>Aspergillus</taxon>
        <taxon>Aspergillus subgen. Circumdati</taxon>
    </lineage>
</organism>
<dbReference type="GeneID" id="37113887"/>
<comment type="caution">
    <text evidence="1">The sequence shown here is derived from an EMBL/GenBank/DDBJ whole genome shotgun (WGS) entry which is preliminary data.</text>
</comment>
<dbReference type="AlphaFoldDB" id="A0A317WLA3"/>
<name>A0A317WLA3_9EURO</name>
<reference evidence="1 2" key="1">
    <citation type="submission" date="2016-12" db="EMBL/GenBank/DDBJ databases">
        <title>The genomes of Aspergillus section Nigri reveals drivers in fungal speciation.</title>
        <authorList>
            <consortium name="DOE Joint Genome Institute"/>
            <person name="Vesth T.C."/>
            <person name="Nybo J."/>
            <person name="Theobald S."/>
            <person name="Brandl J."/>
            <person name="Frisvad J.C."/>
            <person name="Nielsen K.F."/>
            <person name="Lyhne E.K."/>
            <person name="Kogle M.E."/>
            <person name="Kuo A."/>
            <person name="Riley R."/>
            <person name="Clum A."/>
            <person name="Nolan M."/>
            <person name="Lipzen A."/>
            <person name="Salamov A."/>
            <person name="Henrissat B."/>
            <person name="Wiebenga A."/>
            <person name="De Vries R.P."/>
            <person name="Grigoriev I.V."/>
            <person name="Mortensen U.H."/>
            <person name="Andersen M.R."/>
            <person name="Baker S.E."/>
        </authorList>
    </citation>
    <scope>NUCLEOTIDE SEQUENCE [LARGE SCALE GENOMIC DNA]</scope>
    <source>
        <strain evidence="1 2">CBS 115572</strain>
    </source>
</reference>
<sequence length="79" mass="8942">MWPYLISVYGMGIGKQFEAFNYDAPALICLFLSYHLRHGPYGLRKCSPQTATPWRGSSGSSNCLMLILIQGHKTWFGKE</sequence>